<evidence type="ECO:0000313" key="2">
    <source>
        <dbReference type="Proteomes" id="UP000198668"/>
    </source>
</evidence>
<reference evidence="1 2" key="1">
    <citation type="submission" date="2016-10" db="EMBL/GenBank/DDBJ databases">
        <authorList>
            <person name="de Groot N.N."/>
        </authorList>
    </citation>
    <scope>NUCLEOTIDE SEQUENCE [LARGE SCALE GENOMIC DNA]</scope>
    <source>
        <strain evidence="1 2">DSM 27630</strain>
    </source>
</reference>
<evidence type="ECO:0000313" key="1">
    <source>
        <dbReference type="EMBL" id="SFH56719.1"/>
    </source>
</evidence>
<name>A0A1I3B439_9LACT</name>
<dbReference type="RefSeq" id="WP_218147437.1">
    <property type="nucleotide sequence ID" value="NZ_FOQE01000003.1"/>
</dbReference>
<dbReference type="EMBL" id="FOQE01000003">
    <property type="protein sequence ID" value="SFH56719.1"/>
    <property type="molecule type" value="Genomic_DNA"/>
</dbReference>
<gene>
    <name evidence="1" type="ORF">SAMN04489868_10391</name>
</gene>
<organism evidence="1 2">
    <name type="scientific">Pisciglobus halotolerans</name>
    <dbReference type="NCBI Taxonomy" id="745365"/>
    <lineage>
        <taxon>Bacteria</taxon>
        <taxon>Bacillati</taxon>
        <taxon>Bacillota</taxon>
        <taxon>Bacilli</taxon>
        <taxon>Lactobacillales</taxon>
        <taxon>Carnobacteriaceae</taxon>
    </lineage>
</organism>
<accession>A0A1I3B439</accession>
<dbReference type="SUPFAM" id="SSF159888">
    <property type="entry name" value="YdhG-like"/>
    <property type="match status" value="1"/>
</dbReference>
<dbReference type="AlphaFoldDB" id="A0A1I3B439"/>
<keyword evidence="2" id="KW-1185">Reference proteome</keyword>
<dbReference type="Gene3D" id="3.90.1150.200">
    <property type="match status" value="1"/>
</dbReference>
<sequence>MQYEATNPKAYMECLENDWRKEKLLQVRAMIQANGPELEESILYKMLAYGKGETQVFGLNA</sequence>
<dbReference type="Proteomes" id="UP000198668">
    <property type="component" value="Unassembled WGS sequence"/>
</dbReference>
<protein>
    <submittedName>
        <fullName evidence="1">Uncharacterized protein</fullName>
    </submittedName>
</protein>
<proteinExistence type="predicted"/>